<feature type="domain" description="Short chain dehydrogenase-like proteobacteria" evidence="1">
    <location>
        <begin position="7"/>
        <end position="100"/>
    </location>
</feature>
<dbReference type="Proteomes" id="UP000027647">
    <property type="component" value="Unassembled WGS sequence"/>
</dbReference>
<comment type="caution">
    <text evidence="2">The sequence shown here is derived from an EMBL/GenBank/DDBJ whole genome shotgun (WGS) entry which is preliminary data.</text>
</comment>
<accession>A0A074MBI1</accession>
<proteinExistence type="predicted"/>
<dbReference type="AlphaFoldDB" id="A0A074MBI1"/>
<organism evidence="2 3">
    <name type="scientific">Erythrobacter longus</name>
    <dbReference type="NCBI Taxonomy" id="1044"/>
    <lineage>
        <taxon>Bacteria</taxon>
        <taxon>Pseudomonadati</taxon>
        <taxon>Pseudomonadota</taxon>
        <taxon>Alphaproteobacteria</taxon>
        <taxon>Sphingomonadales</taxon>
        <taxon>Erythrobacteraceae</taxon>
        <taxon>Erythrobacter/Porphyrobacter group</taxon>
        <taxon>Erythrobacter</taxon>
    </lineage>
</organism>
<evidence type="ECO:0000313" key="2">
    <source>
        <dbReference type="EMBL" id="KEO90814.1"/>
    </source>
</evidence>
<keyword evidence="3" id="KW-1185">Reference proteome</keyword>
<evidence type="ECO:0000259" key="1">
    <source>
        <dbReference type="Pfam" id="PF21777"/>
    </source>
</evidence>
<gene>
    <name evidence="2" type="ORF">EH31_07185</name>
</gene>
<dbReference type="STRING" id="1044.EH31_07185"/>
<dbReference type="OrthoDB" id="7409402at2"/>
<protein>
    <recommendedName>
        <fullName evidence="1">Short chain dehydrogenase-like proteobacteria domain-containing protein</fullName>
    </recommendedName>
</protein>
<reference evidence="2 3" key="1">
    <citation type="submission" date="2014-04" db="EMBL/GenBank/DDBJ databases">
        <title>A comprehensive comparison of genomes of Erythrobacter spp. strains.</title>
        <authorList>
            <person name="Zheng Q."/>
        </authorList>
    </citation>
    <scope>NUCLEOTIDE SEQUENCE [LARGE SCALE GENOMIC DNA]</scope>
    <source>
        <strain evidence="2 3">DSM 6997</strain>
    </source>
</reference>
<name>A0A074MBI1_ERYLO</name>
<sequence length="103" mass="10890">MTLAQYHVSDLPEGPLQASAVFFAGHLDAVREAMGKGDLVIVLPPAGPDHTDWRQSLARDLARDAAPTRVNVIGAGDETQCRALIGYLAGAKGVTGHYAQTHD</sequence>
<dbReference type="InterPro" id="IPR048623">
    <property type="entry name" value="SDR-like_proteobact"/>
</dbReference>
<dbReference type="RefSeq" id="WP_051699030.1">
    <property type="nucleotide sequence ID" value="NZ_JMIW01000002.1"/>
</dbReference>
<dbReference type="Pfam" id="PF21777">
    <property type="entry name" value="SDR-like"/>
    <property type="match status" value="1"/>
</dbReference>
<evidence type="ECO:0000313" key="3">
    <source>
        <dbReference type="Proteomes" id="UP000027647"/>
    </source>
</evidence>
<dbReference type="EMBL" id="JMIW01000002">
    <property type="protein sequence ID" value="KEO90814.1"/>
    <property type="molecule type" value="Genomic_DNA"/>
</dbReference>